<protein>
    <submittedName>
        <fullName evidence="11">ABC transporter permease</fullName>
    </submittedName>
</protein>
<evidence type="ECO:0000256" key="6">
    <source>
        <dbReference type="ARBA" id="ARBA00022989"/>
    </source>
</evidence>
<comment type="similarity">
    <text evidence="2">Belongs to the binding-protein-dependent transport system permease family. CysTW subfamily.</text>
</comment>
<comment type="subcellular location">
    <subcellularLocation>
        <location evidence="1 8">Cell membrane</location>
        <topology evidence="1 8">Multi-pass membrane protein</topology>
    </subcellularLocation>
</comment>
<dbReference type="EMBL" id="MOBQ01000045">
    <property type="protein sequence ID" value="RON39718.1"/>
    <property type="molecule type" value="Genomic_DNA"/>
</dbReference>
<evidence type="ECO:0000256" key="3">
    <source>
        <dbReference type="ARBA" id="ARBA00022448"/>
    </source>
</evidence>
<gene>
    <name evidence="11" type="ORF">BK666_27230</name>
</gene>
<comment type="caution">
    <text evidence="11">The sequence shown here is derived from an EMBL/GenBank/DDBJ whole genome shotgun (WGS) entry which is preliminary data.</text>
</comment>
<keyword evidence="5 8" id="KW-0812">Transmembrane</keyword>
<evidence type="ECO:0000256" key="5">
    <source>
        <dbReference type="ARBA" id="ARBA00022692"/>
    </source>
</evidence>
<evidence type="ECO:0000313" key="12">
    <source>
        <dbReference type="Proteomes" id="UP000285349"/>
    </source>
</evidence>
<dbReference type="SUPFAM" id="SSF161098">
    <property type="entry name" value="MetI-like"/>
    <property type="match status" value="1"/>
</dbReference>
<dbReference type="PROSITE" id="PS50928">
    <property type="entry name" value="ABC_TM1"/>
    <property type="match status" value="1"/>
</dbReference>
<reference evidence="11 12" key="1">
    <citation type="submission" date="2016-10" db="EMBL/GenBank/DDBJ databases">
        <title>Comparative genome analysis of multiple Pseudomonas spp. focuses on biocontrol and plant growth promoting traits.</title>
        <authorList>
            <person name="Tao X.-Y."/>
            <person name="Taylor C.G."/>
        </authorList>
    </citation>
    <scope>NUCLEOTIDE SEQUENCE [LARGE SCALE GENOMIC DNA]</scope>
    <source>
        <strain evidence="11 12">37A10</strain>
    </source>
</reference>
<dbReference type="PANTHER" id="PTHR42929:SF5">
    <property type="entry name" value="ABC TRANSPORTER PERMEASE PROTEIN"/>
    <property type="match status" value="1"/>
</dbReference>
<dbReference type="CDD" id="cd06261">
    <property type="entry name" value="TM_PBP2"/>
    <property type="match status" value="1"/>
</dbReference>
<keyword evidence="3 8" id="KW-0813">Transport</keyword>
<evidence type="ECO:0000256" key="9">
    <source>
        <dbReference type="SAM" id="MobiDB-lite"/>
    </source>
</evidence>
<evidence type="ECO:0000256" key="2">
    <source>
        <dbReference type="ARBA" id="ARBA00007069"/>
    </source>
</evidence>
<sequence length="303" mass="32732">MEHQPHLTHPVAVAPAPSRRGVSPTTRAWLFLSPSMLFLGVLIAASLLVLRMSVGTKGAEWTGFSLASYAQLLEPYYLKSLMLTLRLALFSAVIAVLLAIPVAYTMSRLTSPFIRRIFLAAVLLPLLVNLLLQSYGWLVILGPAGMLNQALLGLGLIKRPIMLLYNQNGVLMGLVQTAFPLAVLPIASAMRGVARTYEEAAATLGASRFQVFRQVVLPMSLPGIITGATLVFAYNASSFVVPLLLGGRRVPMLAVMVHDQIAPLMNWPAASAAGVVLIVTTLAIMTLSEYITGRRRRMLEASQ</sequence>
<accession>A0A423JPS4</accession>
<dbReference type="OrthoDB" id="9807047at2"/>
<keyword evidence="7 8" id="KW-0472">Membrane</keyword>
<feature type="transmembrane region" description="Helical" evidence="8">
    <location>
        <begin position="265"/>
        <end position="288"/>
    </location>
</feature>
<organism evidence="11 12">
    <name type="scientific">Pseudomonas frederiksbergensis</name>
    <dbReference type="NCBI Taxonomy" id="104087"/>
    <lineage>
        <taxon>Bacteria</taxon>
        <taxon>Pseudomonadati</taxon>
        <taxon>Pseudomonadota</taxon>
        <taxon>Gammaproteobacteria</taxon>
        <taxon>Pseudomonadales</taxon>
        <taxon>Pseudomonadaceae</taxon>
        <taxon>Pseudomonas</taxon>
    </lineage>
</organism>
<feature type="transmembrane region" description="Helical" evidence="8">
    <location>
        <begin position="113"/>
        <end position="132"/>
    </location>
</feature>
<dbReference type="Gene3D" id="1.10.3720.10">
    <property type="entry name" value="MetI-like"/>
    <property type="match status" value="1"/>
</dbReference>
<dbReference type="RefSeq" id="WP_123514999.1">
    <property type="nucleotide sequence ID" value="NZ_MOBQ01000045.1"/>
</dbReference>
<dbReference type="PANTHER" id="PTHR42929">
    <property type="entry name" value="INNER MEMBRANE ABC TRANSPORTER PERMEASE PROTEIN YDCU-RELATED-RELATED"/>
    <property type="match status" value="1"/>
</dbReference>
<dbReference type="Pfam" id="PF00528">
    <property type="entry name" value="BPD_transp_1"/>
    <property type="match status" value="1"/>
</dbReference>
<evidence type="ECO:0000259" key="10">
    <source>
        <dbReference type="PROSITE" id="PS50928"/>
    </source>
</evidence>
<dbReference type="InterPro" id="IPR000515">
    <property type="entry name" value="MetI-like"/>
</dbReference>
<keyword evidence="6 8" id="KW-1133">Transmembrane helix</keyword>
<keyword evidence="4" id="KW-1003">Cell membrane</keyword>
<feature type="transmembrane region" description="Helical" evidence="8">
    <location>
        <begin position="28"/>
        <end position="50"/>
    </location>
</feature>
<dbReference type="AlphaFoldDB" id="A0A423JPS4"/>
<feature type="transmembrane region" description="Helical" evidence="8">
    <location>
        <begin position="215"/>
        <end position="245"/>
    </location>
</feature>
<dbReference type="Proteomes" id="UP000285349">
    <property type="component" value="Unassembled WGS sequence"/>
</dbReference>
<dbReference type="GO" id="GO:0055085">
    <property type="term" value="P:transmembrane transport"/>
    <property type="evidence" value="ECO:0007669"/>
    <property type="project" value="InterPro"/>
</dbReference>
<evidence type="ECO:0000313" key="11">
    <source>
        <dbReference type="EMBL" id="RON39718.1"/>
    </source>
</evidence>
<feature type="domain" description="ABC transmembrane type-1" evidence="10">
    <location>
        <begin position="81"/>
        <end position="288"/>
    </location>
</feature>
<evidence type="ECO:0000256" key="7">
    <source>
        <dbReference type="ARBA" id="ARBA00023136"/>
    </source>
</evidence>
<evidence type="ECO:0000256" key="4">
    <source>
        <dbReference type="ARBA" id="ARBA00022475"/>
    </source>
</evidence>
<feature type="region of interest" description="Disordered" evidence="9">
    <location>
        <begin position="1"/>
        <end position="22"/>
    </location>
</feature>
<dbReference type="InterPro" id="IPR035906">
    <property type="entry name" value="MetI-like_sf"/>
</dbReference>
<feature type="transmembrane region" description="Helical" evidence="8">
    <location>
        <begin position="87"/>
        <end position="107"/>
    </location>
</feature>
<proteinExistence type="inferred from homology"/>
<evidence type="ECO:0000256" key="8">
    <source>
        <dbReference type="RuleBase" id="RU363032"/>
    </source>
</evidence>
<evidence type="ECO:0000256" key="1">
    <source>
        <dbReference type="ARBA" id="ARBA00004651"/>
    </source>
</evidence>
<feature type="transmembrane region" description="Helical" evidence="8">
    <location>
        <begin position="169"/>
        <end position="194"/>
    </location>
</feature>
<name>A0A423JPS4_9PSED</name>
<dbReference type="GO" id="GO:0005886">
    <property type="term" value="C:plasma membrane"/>
    <property type="evidence" value="ECO:0007669"/>
    <property type="project" value="UniProtKB-SubCell"/>
</dbReference>